<dbReference type="EMBL" id="JAQOMS010000002">
    <property type="protein sequence ID" value="MDC2887684.1"/>
    <property type="molecule type" value="Genomic_DNA"/>
</dbReference>
<comment type="caution">
    <text evidence="5">The sequence shown here is derived from an EMBL/GenBank/DDBJ whole genome shotgun (WGS) entry which is preliminary data.</text>
</comment>
<feature type="domain" description="DUF1592" evidence="3">
    <location>
        <begin position="92"/>
        <end position="216"/>
    </location>
</feature>
<evidence type="ECO:0000313" key="5">
    <source>
        <dbReference type="EMBL" id="MDC2887684.1"/>
    </source>
</evidence>
<protein>
    <submittedName>
        <fullName evidence="5">DUF1592 domain-containing protein</fullName>
    </submittedName>
</protein>
<evidence type="ECO:0000259" key="2">
    <source>
        <dbReference type="Pfam" id="PF07627"/>
    </source>
</evidence>
<gene>
    <name evidence="5" type="ORF">PN838_00960</name>
</gene>
<feature type="domain" description="DUF1588" evidence="2">
    <location>
        <begin position="235"/>
        <end position="286"/>
    </location>
</feature>
<dbReference type="Pfam" id="PF07631">
    <property type="entry name" value="PSD4"/>
    <property type="match status" value="1"/>
</dbReference>
<dbReference type="InterPro" id="IPR013043">
    <property type="entry name" value="DUF1595"/>
</dbReference>
<dbReference type="Pfam" id="PF07637">
    <property type="entry name" value="PSD5"/>
    <property type="match status" value="1"/>
</dbReference>
<feature type="region of interest" description="Disordered" evidence="1">
    <location>
        <begin position="267"/>
        <end position="291"/>
    </location>
</feature>
<accession>A0ABT5F816</accession>
<evidence type="ECO:0000313" key="6">
    <source>
        <dbReference type="Proteomes" id="UP001528411"/>
    </source>
</evidence>
<evidence type="ECO:0000259" key="4">
    <source>
        <dbReference type="Pfam" id="PF07637"/>
    </source>
</evidence>
<evidence type="ECO:0000256" key="1">
    <source>
        <dbReference type="SAM" id="MobiDB-lite"/>
    </source>
</evidence>
<name>A0ABT5F816_9GAMM</name>
<dbReference type="InterPro" id="IPR013042">
    <property type="entry name" value="DUF1592"/>
</dbReference>
<dbReference type="Proteomes" id="UP001528411">
    <property type="component" value="Unassembled WGS sequence"/>
</dbReference>
<keyword evidence="6" id="KW-1185">Reference proteome</keyword>
<evidence type="ECO:0000259" key="3">
    <source>
        <dbReference type="Pfam" id="PF07631"/>
    </source>
</evidence>
<sequence length="291" mass="33385">MTQFVSNAYRRPATAEEVMFYFNYWQNIKDDYSSFEESIKETLVAVLCSTNFLFIYQADDEQMKAELTDSVTQAAPVITTSKVSDETTRQMHQYALASRLSYFLWNSPPDNELLMLAKHGQLESQLETQMKRMINDDKVMRFIDVFTSQWLRLDRQKNQSVDIATYPDYTRFIKQDMALETQHFIRILLQENLPALNLVKADFTMLNQNLAEFYGIEEVRGSEFVKVLLGEDNARGGLLSQGTFLTGHADGVHSHPVKRAVWLKEKILGDSPPPPPPNVPELDPDTLVSKT</sequence>
<feature type="domain" description="DUF1595" evidence="4">
    <location>
        <begin position="2"/>
        <end position="55"/>
    </location>
</feature>
<organism evidence="5 6">
    <name type="scientific">Psychrosphaera algicola</name>
    <dbReference type="NCBI Taxonomy" id="3023714"/>
    <lineage>
        <taxon>Bacteria</taxon>
        <taxon>Pseudomonadati</taxon>
        <taxon>Pseudomonadota</taxon>
        <taxon>Gammaproteobacteria</taxon>
        <taxon>Alteromonadales</taxon>
        <taxon>Pseudoalteromonadaceae</taxon>
        <taxon>Psychrosphaera</taxon>
    </lineage>
</organism>
<reference evidence="5 6" key="1">
    <citation type="submission" date="2023-01" db="EMBL/GenBank/DDBJ databases">
        <title>Psychrosphaera sp. nov., isolated from marine algae.</title>
        <authorList>
            <person name="Bayburt H."/>
            <person name="Choi B.J."/>
            <person name="Kim J.M."/>
            <person name="Choi D.G."/>
            <person name="Jeon C.O."/>
        </authorList>
    </citation>
    <scope>NUCLEOTIDE SEQUENCE [LARGE SCALE GENOMIC DNA]</scope>
    <source>
        <strain evidence="5 6">G1-22</strain>
    </source>
</reference>
<dbReference type="Pfam" id="PF07627">
    <property type="entry name" value="PSCyt3"/>
    <property type="match status" value="1"/>
</dbReference>
<dbReference type="InterPro" id="IPR013039">
    <property type="entry name" value="DUF1588"/>
</dbReference>
<proteinExistence type="predicted"/>